<dbReference type="AlphaFoldDB" id="A0A5N5QNJ4"/>
<dbReference type="InterPro" id="IPR023214">
    <property type="entry name" value="HAD_sf"/>
</dbReference>
<name>A0A5N5QNJ4_9AGAM</name>
<dbReference type="PANTHER" id="PTHR19288:SF46">
    <property type="entry name" value="HALOACID DEHALOGENASE-LIKE HYDROLASE DOMAIN-CONTAINING PROTEIN 2"/>
    <property type="match status" value="1"/>
</dbReference>
<evidence type="ECO:0000256" key="4">
    <source>
        <dbReference type="ARBA" id="ARBA00069197"/>
    </source>
</evidence>
<dbReference type="EC" id="3.1.3.41" evidence="3"/>
<keyword evidence="1" id="KW-0378">Hydrolase</keyword>
<protein>
    <recommendedName>
        <fullName evidence="4">4-nitrophenylphosphatase</fullName>
        <ecNumber evidence="3">3.1.3.41</ecNumber>
    </recommendedName>
</protein>
<dbReference type="NCBIfam" id="TIGR01452">
    <property type="entry name" value="PGP_euk"/>
    <property type="match status" value="1"/>
</dbReference>
<dbReference type="InterPro" id="IPR036412">
    <property type="entry name" value="HAD-like_sf"/>
</dbReference>
<dbReference type="GO" id="GO:0008967">
    <property type="term" value="F:phosphoglycolate phosphatase activity"/>
    <property type="evidence" value="ECO:0007669"/>
    <property type="project" value="TreeGrafter"/>
</dbReference>
<dbReference type="Gene3D" id="3.40.50.1000">
    <property type="entry name" value="HAD superfamily/HAD-like"/>
    <property type="match status" value="2"/>
</dbReference>
<organism evidence="6 7">
    <name type="scientific">Ceratobasidium theobromae</name>
    <dbReference type="NCBI Taxonomy" id="1582974"/>
    <lineage>
        <taxon>Eukaryota</taxon>
        <taxon>Fungi</taxon>
        <taxon>Dikarya</taxon>
        <taxon>Basidiomycota</taxon>
        <taxon>Agaricomycotina</taxon>
        <taxon>Agaricomycetes</taxon>
        <taxon>Cantharellales</taxon>
        <taxon>Ceratobasidiaceae</taxon>
        <taxon>Ceratobasidium</taxon>
    </lineage>
</organism>
<dbReference type="Pfam" id="PF13242">
    <property type="entry name" value="Hydrolase_like"/>
    <property type="match status" value="1"/>
</dbReference>
<dbReference type="NCBIfam" id="TIGR01460">
    <property type="entry name" value="HAD-SF-IIA"/>
    <property type="match status" value="1"/>
</dbReference>
<keyword evidence="7" id="KW-1185">Reference proteome</keyword>
<comment type="catalytic activity">
    <reaction evidence="2">
        <text>4-nitrophenyl phosphate + H2O = 4-nitrophenol + phosphate + H(+)</text>
        <dbReference type="Rhea" id="RHEA:21664"/>
        <dbReference type="ChEBI" id="CHEBI:15377"/>
        <dbReference type="ChEBI" id="CHEBI:15378"/>
        <dbReference type="ChEBI" id="CHEBI:43474"/>
        <dbReference type="ChEBI" id="CHEBI:57917"/>
        <dbReference type="ChEBI" id="CHEBI:61146"/>
        <dbReference type="EC" id="3.1.3.41"/>
    </reaction>
</comment>
<evidence type="ECO:0000313" key="7">
    <source>
        <dbReference type="Proteomes" id="UP000383932"/>
    </source>
</evidence>
<dbReference type="Proteomes" id="UP000383932">
    <property type="component" value="Unassembled WGS sequence"/>
</dbReference>
<dbReference type="PANTHER" id="PTHR19288">
    <property type="entry name" value="4-NITROPHENYLPHOSPHATASE-RELATED"/>
    <property type="match status" value="1"/>
</dbReference>
<proteinExistence type="predicted"/>
<evidence type="ECO:0000256" key="5">
    <source>
        <dbReference type="SAM" id="MobiDB-lite"/>
    </source>
</evidence>
<dbReference type="GO" id="GO:0004035">
    <property type="term" value="F:alkaline phosphatase activity"/>
    <property type="evidence" value="ECO:0007669"/>
    <property type="project" value="UniProtKB-ARBA"/>
</dbReference>
<comment type="caution">
    <text evidence="6">The sequence shown here is derived from an EMBL/GenBank/DDBJ whole genome shotgun (WGS) entry which is preliminary data.</text>
</comment>
<dbReference type="FunFam" id="3.40.50.1000:FF:000039">
    <property type="entry name" value="Phosphoglycolate phosphatase"/>
    <property type="match status" value="1"/>
</dbReference>
<dbReference type="OrthoDB" id="413953at2759"/>
<evidence type="ECO:0000256" key="2">
    <source>
        <dbReference type="ARBA" id="ARBA00050247"/>
    </source>
</evidence>
<evidence type="ECO:0000256" key="1">
    <source>
        <dbReference type="ARBA" id="ARBA00022801"/>
    </source>
</evidence>
<feature type="region of interest" description="Disordered" evidence="5">
    <location>
        <begin position="322"/>
        <end position="352"/>
    </location>
</feature>
<dbReference type="Pfam" id="PF13344">
    <property type="entry name" value="Hydrolase_6"/>
    <property type="match status" value="1"/>
</dbReference>
<gene>
    <name evidence="6" type="ORF">CTheo_3184</name>
</gene>
<dbReference type="InterPro" id="IPR006349">
    <property type="entry name" value="PGP_euk"/>
</dbReference>
<reference evidence="6 7" key="1">
    <citation type="journal article" date="2019" name="Fungal Biol. Biotechnol.">
        <title>Draft genome sequence of fastidious pathogen Ceratobasidium theobromae, which causes vascular-streak dieback in Theobroma cacao.</title>
        <authorList>
            <person name="Ali S.S."/>
            <person name="Asman A."/>
            <person name="Shao J."/>
            <person name="Firmansyah A.P."/>
            <person name="Susilo A.W."/>
            <person name="Rosmana A."/>
            <person name="McMahon P."/>
            <person name="Junaid M."/>
            <person name="Guest D."/>
            <person name="Kheng T.Y."/>
            <person name="Meinhardt L.W."/>
            <person name="Bailey B.A."/>
        </authorList>
    </citation>
    <scope>NUCLEOTIDE SEQUENCE [LARGE SCALE GENOMIC DNA]</scope>
    <source>
        <strain evidence="6 7">CT2</strain>
    </source>
</reference>
<evidence type="ECO:0000256" key="3">
    <source>
        <dbReference type="ARBA" id="ARBA00066659"/>
    </source>
</evidence>
<dbReference type="EMBL" id="SSOP01000039">
    <property type="protein sequence ID" value="KAB5593352.1"/>
    <property type="molecule type" value="Genomic_DNA"/>
</dbReference>
<dbReference type="InterPro" id="IPR006357">
    <property type="entry name" value="HAD-SF_hydro_IIA"/>
</dbReference>
<accession>A0A5N5QNJ4</accession>
<sequence length="366" mass="40439">MPAKPTTPQQLQAIIDSYDTFMFDCDGVLWHGDHLIPGTIEVLAYLRRQKKHIIFVTNNATKSRRSYKGKFDKLGVQAEVDEIFGSAYAAAVYLSSVIKLPKDKKVYVIGMKGLEEELDEEGISYLGGTDPADNTLKSFDLPFTPDPAVAAVVCGLDTSINYTKLSKAFQYLTRNEGCLFIATNEDSTYPTNGGLLPGAGSISAPLRFSLKRDPVSTGKPHATMLDCVKAKHNYDPKRTLMIGDRLDTDIQFGKNGGLDTLLVLSGVTHESDISGPNASPIAPDYVVDSLGDFAVLVMNELNSVLEIGNKERREEDNYIRLREYGGDGKQMTRDRTDCSEDDKAQNERRSDNLTETEKKIFVMSIL</sequence>
<dbReference type="GO" id="GO:0005737">
    <property type="term" value="C:cytoplasm"/>
    <property type="evidence" value="ECO:0007669"/>
    <property type="project" value="TreeGrafter"/>
</dbReference>
<evidence type="ECO:0000313" key="6">
    <source>
        <dbReference type="EMBL" id="KAB5593352.1"/>
    </source>
</evidence>
<dbReference type="SUPFAM" id="SSF56784">
    <property type="entry name" value="HAD-like"/>
    <property type="match status" value="1"/>
</dbReference>